<organism evidence="8 9">
    <name type="scientific">Candidatus Nomurabacteria bacterium RIFCSPLOWO2_01_FULL_40_15</name>
    <dbReference type="NCBI Taxonomy" id="1801772"/>
    <lineage>
        <taxon>Bacteria</taxon>
        <taxon>Candidatus Nomuraibacteriota</taxon>
    </lineage>
</organism>
<proteinExistence type="inferred from homology"/>
<dbReference type="InterPro" id="IPR020781">
    <property type="entry name" value="ATPase_OSCP/d_CS"/>
</dbReference>
<keyword evidence="7" id="KW-1003">Cell membrane</keyword>
<evidence type="ECO:0000313" key="9">
    <source>
        <dbReference type="Proteomes" id="UP000176814"/>
    </source>
</evidence>
<comment type="caution">
    <text evidence="8">The sequence shown here is derived from an EMBL/GenBank/DDBJ whole genome shotgun (WGS) entry which is preliminary data.</text>
</comment>
<dbReference type="Proteomes" id="UP000176814">
    <property type="component" value="Unassembled WGS sequence"/>
</dbReference>
<evidence type="ECO:0000313" key="8">
    <source>
        <dbReference type="EMBL" id="OGI89448.1"/>
    </source>
</evidence>
<dbReference type="GO" id="GO:0046933">
    <property type="term" value="F:proton-transporting ATP synthase activity, rotational mechanism"/>
    <property type="evidence" value="ECO:0007669"/>
    <property type="project" value="UniProtKB-UniRule"/>
</dbReference>
<dbReference type="AlphaFoldDB" id="A0A1F6X609"/>
<dbReference type="GO" id="GO:0005886">
    <property type="term" value="C:plasma membrane"/>
    <property type="evidence" value="ECO:0007669"/>
    <property type="project" value="UniProtKB-SubCell"/>
</dbReference>
<dbReference type="NCBIfam" id="TIGR01145">
    <property type="entry name" value="ATP_synt_delta"/>
    <property type="match status" value="1"/>
</dbReference>
<evidence type="ECO:0000256" key="3">
    <source>
        <dbReference type="ARBA" id="ARBA00022781"/>
    </source>
</evidence>
<comment type="similarity">
    <text evidence="7">Belongs to the ATPase delta chain family.</text>
</comment>
<reference evidence="8 9" key="1">
    <citation type="journal article" date="2016" name="Nat. Commun.">
        <title>Thousands of microbial genomes shed light on interconnected biogeochemical processes in an aquifer system.</title>
        <authorList>
            <person name="Anantharaman K."/>
            <person name="Brown C.T."/>
            <person name="Hug L.A."/>
            <person name="Sharon I."/>
            <person name="Castelle C.J."/>
            <person name="Probst A.J."/>
            <person name="Thomas B.C."/>
            <person name="Singh A."/>
            <person name="Wilkins M.J."/>
            <person name="Karaoz U."/>
            <person name="Brodie E.L."/>
            <person name="Williams K.H."/>
            <person name="Hubbard S.S."/>
            <person name="Banfield J.F."/>
        </authorList>
    </citation>
    <scope>NUCLEOTIDE SEQUENCE [LARGE SCALE GENOMIC DNA]</scope>
</reference>
<accession>A0A1F6X609</accession>
<dbReference type="InterPro" id="IPR000711">
    <property type="entry name" value="ATPase_OSCP/dsu"/>
</dbReference>
<dbReference type="GO" id="GO:0045259">
    <property type="term" value="C:proton-transporting ATP synthase complex"/>
    <property type="evidence" value="ECO:0007669"/>
    <property type="project" value="UniProtKB-KW"/>
</dbReference>
<evidence type="ECO:0000256" key="1">
    <source>
        <dbReference type="ARBA" id="ARBA00004370"/>
    </source>
</evidence>
<protein>
    <recommendedName>
        <fullName evidence="7">ATP synthase subunit delta</fullName>
    </recommendedName>
    <alternativeName>
        <fullName evidence="7">ATP synthase F(1) sector subunit delta</fullName>
    </alternativeName>
    <alternativeName>
        <fullName evidence="7">F-type ATPase subunit delta</fullName>
        <shortName evidence="7">F-ATPase subunit delta</shortName>
    </alternativeName>
</protein>
<keyword evidence="3 7" id="KW-0375">Hydrogen ion transport</keyword>
<comment type="function">
    <text evidence="7">F(1)F(0) ATP synthase produces ATP from ADP in the presence of a proton or sodium gradient. F-type ATPases consist of two structural domains, F(1) containing the extramembraneous catalytic core and F(0) containing the membrane proton channel, linked together by a central stalk and a peripheral stalk. During catalysis, ATP synthesis in the catalytic domain of F(1) is coupled via a rotary mechanism of the central stalk subunits to proton translocation.</text>
</comment>
<evidence type="ECO:0000256" key="2">
    <source>
        <dbReference type="ARBA" id="ARBA00022448"/>
    </source>
</evidence>
<keyword evidence="6 7" id="KW-0066">ATP synthesis</keyword>
<dbReference type="PANTHER" id="PTHR11910">
    <property type="entry name" value="ATP SYNTHASE DELTA CHAIN"/>
    <property type="match status" value="1"/>
</dbReference>
<comment type="function">
    <text evidence="7">This protein is part of the stalk that links CF(0) to CF(1). It either transmits conformational changes from CF(0) to CF(1) or is implicated in proton conduction.</text>
</comment>
<evidence type="ECO:0000256" key="7">
    <source>
        <dbReference type="HAMAP-Rule" id="MF_01416"/>
    </source>
</evidence>
<sequence>MSTISNNNIAQAIYLVSKNKTGDELSASFKNTVKFLTRRRLLSQAPDILLRLEKKINDDKGIITAKISSARKLNRSAKTHLTHYLKKYYSAREVILNENVNEKLIGGLRVEVNNEVIDLTIKNKINKLEEHLRRNV</sequence>
<dbReference type="PROSITE" id="PS00389">
    <property type="entry name" value="ATPASE_DELTA"/>
    <property type="match status" value="1"/>
</dbReference>
<dbReference type="PRINTS" id="PR00125">
    <property type="entry name" value="ATPASEDELTA"/>
</dbReference>
<keyword evidence="5 7" id="KW-0472">Membrane</keyword>
<dbReference type="Pfam" id="PF00213">
    <property type="entry name" value="OSCP"/>
    <property type="match status" value="1"/>
</dbReference>
<comment type="subcellular location">
    <subcellularLocation>
        <location evidence="7">Cell membrane</location>
        <topology evidence="7">Peripheral membrane protein</topology>
    </subcellularLocation>
    <subcellularLocation>
        <location evidence="1">Membrane</location>
    </subcellularLocation>
</comment>
<evidence type="ECO:0000256" key="6">
    <source>
        <dbReference type="ARBA" id="ARBA00023310"/>
    </source>
</evidence>
<evidence type="ECO:0000256" key="4">
    <source>
        <dbReference type="ARBA" id="ARBA00023065"/>
    </source>
</evidence>
<keyword evidence="7" id="KW-0139">CF(1)</keyword>
<evidence type="ECO:0000256" key="5">
    <source>
        <dbReference type="ARBA" id="ARBA00023136"/>
    </source>
</evidence>
<keyword evidence="2 7" id="KW-0813">Transport</keyword>
<dbReference type="EMBL" id="MFUW01000030">
    <property type="protein sequence ID" value="OGI89448.1"/>
    <property type="molecule type" value="Genomic_DNA"/>
</dbReference>
<keyword evidence="4 7" id="KW-0406">Ion transport</keyword>
<dbReference type="HAMAP" id="MF_01416">
    <property type="entry name" value="ATP_synth_delta_bact"/>
    <property type="match status" value="1"/>
</dbReference>
<name>A0A1F6X609_9BACT</name>
<gene>
    <name evidence="7" type="primary">atpH</name>
    <name evidence="8" type="ORF">A2911_01510</name>
</gene>